<proteinExistence type="predicted"/>
<evidence type="ECO:0000313" key="3">
    <source>
        <dbReference type="Proteomes" id="UP000479000"/>
    </source>
</evidence>
<accession>A0A6H5HPX3</accession>
<evidence type="ECO:0000313" key="2">
    <source>
        <dbReference type="EMBL" id="CAB0019836.1"/>
    </source>
</evidence>
<feature type="region of interest" description="Disordered" evidence="1">
    <location>
        <begin position="1"/>
        <end position="23"/>
    </location>
</feature>
<name>A0A6H5HPX3_9HEMI</name>
<dbReference type="EMBL" id="CADCXU010034613">
    <property type="protein sequence ID" value="CAB0019836.1"/>
    <property type="molecule type" value="Genomic_DNA"/>
</dbReference>
<gene>
    <name evidence="2" type="ORF">NTEN_LOCUS23491</name>
</gene>
<organism evidence="2 3">
    <name type="scientific">Nesidiocoris tenuis</name>
    <dbReference type="NCBI Taxonomy" id="355587"/>
    <lineage>
        <taxon>Eukaryota</taxon>
        <taxon>Metazoa</taxon>
        <taxon>Ecdysozoa</taxon>
        <taxon>Arthropoda</taxon>
        <taxon>Hexapoda</taxon>
        <taxon>Insecta</taxon>
        <taxon>Pterygota</taxon>
        <taxon>Neoptera</taxon>
        <taxon>Paraneoptera</taxon>
        <taxon>Hemiptera</taxon>
        <taxon>Heteroptera</taxon>
        <taxon>Panheteroptera</taxon>
        <taxon>Cimicomorpha</taxon>
        <taxon>Miridae</taxon>
        <taxon>Dicyphina</taxon>
        <taxon>Nesidiocoris</taxon>
    </lineage>
</organism>
<dbReference type="Proteomes" id="UP000479000">
    <property type="component" value="Unassembled WGS sequence"/>
</dbReference>
<sequence length="106" mass="11458">MFACSRAGSPNLRSARSFGTGPSISPVGLEAAEGLSVIARGWTSNVRAPCDAGSSTAAKKDCVLPYRMPFTPTFSNLWSGTEKRPMQAYRQSVRLWISVTYSNSYS</sequence>
<evidence type="ECO:0000256" key="1">
    <source>
        <dbReference type="SAM" id="MobiDB-lite"/>
    </source>
</evidence>
<protein>
    <submittedName>
        <fullName evidence="2">Uncharacterized protein</fullName>
    </submittedName>
</protein>
<reference evidence="2 3" key="1">
    <citation type="submission" date="2020-02" db="EMBL/GenBank/DDBJ databases">
        <authorList>
            <person name="Ferguson B K."/>
        </authorList>
    </citation>
    <scope>NUCLEOTIDE SEQUENCE [LARGE SCALE GENOMIC DNA]</scope>
</reference>
<keyword evidence="3" id="KW-1185">Reference proteome</keyword>
<dbReference type="AlphaFoldDB" id="A0A6H5HPX3"/>